<evidence type="ECO:0000256" key="4">
    <source>
        <dbReference type="ARBA" id="ARBA00023125"/>
    </source>
</evidence>
<protein>
    <recommendedName>
        <fullName evidence="6">Telomeric single stranded DNA binding POT1/Cdc13 domain-containing protein</fullName>
    </recommendedName>
</protein>
<comment type="subcellular location">
    <subcellularLocation>
        <location evidence="1">Chromosome</location>
        <location evidence="1">Telomere</location>
    </subcellularLocation>
</comment>
<organism evidence="7 8">
    <name type="scientific">Armillaria novae-zelandiae</name>
    <dbReference type="NCBI Taxonomy" id="153914"/>
    <lineage>
        <taxon>Eukaryota</taxon>
        <taxon>Fungi</taxon>
        <taxon>Dikarya</taxon>
        <taxon>Basidiomycota</taxon>
        <taxon>Agaricomycotina</taxon>
        <taxon>Agaricomycetes</taxon>
        <taxon>Agaricomycetidae</taxon>
        <taxon>Agaricales</taxon>
        <taxon>Marasmiineae</taxon>
        <taxon>Physalacriaceae</taxon>
        <taxon>Armillaria</taxon>
    </lineage>
</organism>
<feature type="compositionally biased region" description="Basic and acidic residues" evidence="5">
    <location>
        <begin position="846"/>
        <end position="867"/>
    </location>
</feature>
<feature type="region of interest" description="Disordered" evidence="5">
    <location>
        <begin position="845"/>
        <end position="873"/>
    </location>
</feature>
<keyword evidence="8" id="KW-1185">Reference proteome</keyword>
<dbReference type="InterPro" id="IPR011564">
    <property type="entry name" value="Telomer_end-bd_POT1/Cdc13"/>
</dbReference>
<dbReference type="GO" id="GO:0010521">
    <property type="term" value="F:telomerase inhibitor activity"/>
    <property type="evidence" value="ECO:0007669"/>
    <property type="project" value="TreeGrafter"/>
</dbReference>
<dbReference type="GO" id="GO:0098505">
    <property type="term" value="F:G-rich strand telomeric DNA binding"/>
    <property type="evidence" value="ECO:0007669"/>
    <property type="project" value="TreeGrafter"/>
</dbReference>
<gene>
    <name evidence="7" type="ORF">IW261DRAFT_1561798</name>
</gene>
<dbReference type="Pfam" id="PF02765">
    <property type="entry name" value="POT1"/>
    <property type="match status" value="1"/>
</dbReference>
<proteinExistence type="predicted"/>
<dbReference type="InterPro" id="IPR028389">
    <property type="entry name" value="POT1"/>
</dbReference>
<evidence type="ECO:0000259" key="6">
    <source>
        <dbReference type="Pfam" id="PF02765"/>
    </source>
</evidence>
<keyword evidence="4" id="KW-0238">DNA-binding</keyword>
<evidence type="ECO:0000256" key="5">
    <source>
        <dbReference type="SAM" id="MobiDB-lite"/>
    </source>
</evidence>
<sequence>MKRLAEAYLTPVKCQHNSPIFDDLSLQKFPVDLQNDSDDYGYISGCVFMTWPSNGKKKKMLFKIRTSSDSASYACFEVVLAAECLAAFSVQGLELGVKDELCLDLKGVTVFTDVDKSRASGSLPIRLEYSTGIRMKVIKSHRAEQWNGRVLDTWLWNSDSLSTNTREDTFGTPASQADLPSTPQTPKLIESDPPTPLAGRKRSRASTISVDTPVPVKKLKSEIFVERTEQKEPRKPTKKEKKALRAQQRYDRLVSGVHDETKPPARNDASDRGSPSKPESSTNAISIGPAESDSSKIASLGLTSTANTNVSGEKPPGSEITVEAPIEGPLAMIAGLYSRDNRYTALKQATKGMKNIIGVVCSVDGPSKKPYRDWSCSMTMVDPSVCSHKDGSLTHPHKYSVNCFTKAYEQWLPRPEVNDVVILRGVKLTEFNGSPSAVGYHDSLQWAVYQSETGKVDHNRGSAPLSVRLGEGGSGVSFSPFYDAQPQEIAYCSKLAAWWRAVLEKRREELGTIHQIGGEVPGKEVFSPGSKRLHRLICDAGPNVPPDGYFDCTVEVLYGYASEAANQPYDLYVTDYTKNEQLTPVQYKWCPSTALAETVLRIQLWDGARELGTSMQSGGIYSMKNVRMRVNRGGYLEAKIQEAKIQPLDEKEAEHNAHLREFLERKKRWQSNDDTVEPQLEYALIQDAKPDEFFSCIVELIHATFMHEAFIYVSDYTRLDILPHLDDPWAVGLAHSIFRIKLTDGQVEMAKQFEVGTILSIKNLRLRKSYIEKIHQGLLGGNQRLIEKLADGNPIHAEMKTQLLGRKVAIRNGPATDSDTKPTSEPMLTEVKLEVEPKIENTTVKETGELINKSETKSPTRPTEKSAKSPLGLGGDFEGYQRATIPEMQACTQCPHKFRLKAKAISYFPKLLQDCVTTRCTRCNKDLPSKHRKCIACDIDSQALEYQYRLFLRLSEENGGDDLMVAVTNEGPLMKHLKRVNLCDDRDAYLAFLDIVEPFLGNLGDVQEGREIQKKLIEPSSPTLDFMIETWNNVLGDKVYELRAYSPIA</sequence>
<evidence type="ECO:0000313" key="8">
    <source>
        <dbReference type="Proteomes" id="UP001175227"/>
    </source>
</evidence>
<dbReference type="Proteomes" id="UP001175227">
    <property type="component" value="Unassembled WGS sequence"/>
</dbReference>
<keyword evidence="3" id="KW-0779">Telomere</keyword>
<feature type="compositionally biased region" description="Basic and acidic residues" evidence="5">
    <location>
        <begin position="248"/>
        <end position="271"/>
    </location>
</feature>
<dbReference type="PANTHER" id="PTHR14513">
    <property type="entry name" value="PROTECTION OF TELOMERES 1"/>
    <property type="match status" value="1"/>
</dbReference>
<feature type="region of interest" description="Disordered" evidence="5">
    <location>
        <begin position="165"/>
        <end position="213"/>
    </location>
</feature>
<dbReference type="GO" id="GO:0000783">
    <property type="term" value="C:nuclear telomere cap complex"/>
    <property type="evidence" value="ECO:0007669"/>
    <property type="project" value="TreeGrafter"/>
</dbReference>
<evidence type="ECO:0000256" key="3">
    <source>
        <dbReference type="ARBA" id="ARBA00022895"/>
    </source>
</evidence>
<feature type="domain" description="Telomeric single stranded DNA binding POT1/Cdc13" evidence="6">
    <location>
        <begin position="347"/>
        <end position="463"/>
    </location>
</feature>
<evidence type="ECO:0000256" key="2">
    <source>
        <dbReference type="ARBA" id="ARBA00022454"/>
    </source>
</evidence>
<dbReference type="PANTHER" id="PTHR14513:SF0">
    <property type="entry name" value="PROTECTION OF TELOMERES PROTEIN 1"/>
    <property type="match status" value="1"/>
</dbReference>
<evidence type="ECO:0000313" key="7">
    <source>
        <dbReference type="EMBL" id="KAK0484018.1"/>
    </source>
</evidence>
<dbReference type="GO" id="GO:0016233">
    <property type="term" value="P:telomere capping"/>
    <property type="evidence" value="ECO:0007669"/>
    <property type="project" value="TreeGrafter"/>
</dbReference>
<name>A0AA39UEK9_9AGAR</name>
<accession>A0AA39UEK9</accession>
<feature type="region of interest" description="Disordered" evidence="5">
    <location>
        <begin position="225"/>
        <end position="294"/>
    </location>
</feature>
<dbReference type="EMBL" id="JAUEPR010000006">
    <property type="protein sequence ID" value="KAK0484018.1"/>
    <property type="molecule type" value="Genomic_DNA"/>
</dbReference>
<comment type="caution">
    <text evidence="7">The sequence shown here is derived from an EMBL/GenBank/DDBJ whole genome shotgun (WGS) entry which is preliminary data.</text>
</comment>
<dbReference type="GO" id="GO:0032210">
    <property type="term" value="P:regulation of telomere maintenance via telomerase"/>
    <property type="evidence" value="ECO:0007669"/>
    <property type="project" value="TreeGrafter"/>
</dbReference>
<feature type="compositionally biased region" description="Basic and acidic residues" evidence="5">
    <location>
        <begin position="225"/>
        <end position="235"/>
    </location>
</feature>
<dbReference type="InterPro" id="IPR012340">
    <property type="entry name" value="NA-bd_OB-fold"/>
</dbReference>
<dbReference type="SUPFAM" id="SSF50249">
    <property type="entry name" value="Nucleic acid-binding proteins"/>
    <property type="match status" value="3"/>
</dbReference>
<dbReference type="AlphaFoldDB" id="A0AA39UEK9"/>
<evidence type="ECO:0000256" key="1">
    <source>
        <dbReference type="ARBA" id="ARBA00004574"/>
    </source>
</evidence>
<keyword evidence="2" id="KW-0158">Chromosome</keyword>
<dbReference type="Gene3D" id="2.40.50.140">
    <property type="entry name" value="Nucleic acid-binding proteins"/>
    <property type="match status" value="3"/>
</dbReference>
<reference evidence="7" key="1">
    <citation type="submission" date="2023-06" db="EMBL/GenBank/DDBJ databases">
        <authorList>
            <consortium name="Lawrence Berkeley National Laboratory"/>
            <person name="Ahrendt S."/>
            <person name="Sahu N."/>
            <person name="Indic B."/>
            <person name="Wong-Bajracharya J."/>
            <person name="Merenyi Z."/>
            <person name="Ke H.-M."/>
            <person name="Monk M."/>
            <person name="Kocsube S."/>
            <person name="Drula E."/>
            <person name="Lipzen A."/>
            <person name="Balint B."/>
            <person name="Henrissat B."/>
            <person name="Andreopoulos B."/>
            <person name="Martin F.M."/>
            <person name="Harder C.B."/>
            <person name="Rigling D."/>
            <person name="Ford K.L."/>
            <person name="Foster G.D."/>
            <person name="Pangilinan J."/>
            <person name="Papanicolaou A."/>
            <person name="Barry K."/>
            <person name="LaButti K."/>
            <person name="Viragh M."/>
            <person name="Koriabine M."/>
            <person name="Yan M."/>
            <person name="Riley R."/>
            <person name="Champramary S."/>
            <person name="Plett K.L."/>
            <person name="Tsai I.J."/>
            <person name="Slot J."/>
            <person name="Sipos G."/>
            <person name="Plett J."/>
            <person name="Nagy L.G."/>
            <person name="Grigoriev I.V."/>
        </authorList>
    </citation>
    <scope>NUCLEOTIDE SEQUENCE</scope>
    <source>
        <strain evidence="7">ICMP 16352</strain>
    </source>
</reference>
<feature type="compositionally biased region" description="Polar residues" evidence="5">
    <location>
        <begin position="172"/>
        <end position="185"/>
    </location>
</feature>